<feature type="transmembrane region" description="Helical" evidence="1">
    <location>
        <begin position="7"/>
        <end position="31"/>
    </location>
</feature>
<dbReference type="Proteomes" id="UP000310249">
    <property type="component" value="Unassembled WGS sequence"/>
</dbReference>
<dbReference type="EMBL" id="PNCI01000046">
    <property type="protein sequence ID" value="TMP26462.1"/>
    <property type="molecule type" value="Genomic_DNA"/>
</dbReference>
<dbReference type="RefSeq" id="WP_138552042.1">
    <property type="nucleotide sequence ID" value="NZ_PNCH01000032.1"/>
</dbReference>
<feature type="transmembrane region" description="Helical" evidence="1">
    <location>
        <begin position="78"/>
        <end position="97"/>
    </location>
</feature>
<dbReference type="AlphaFoldDB" id="A0A5S3WHK3"/>
<dbReference type="OrthoDB" id="7066065at2"/>
<comment type="caution">
    <text evidence="2">The sequence shown here is derived from an EMBL/GenBank/DDBJ whole genome shotgun (WGS) entry which is preliminary data.</text>
</comment>
<evidence type="ECO:0000313" key="3">
    <source>
        <dbReference type="Proteomes" id="UP000310249"/>
    </source>
</evidence>
<keyword evidence="1" id="KW-1133">Transmembrane helix</keyword>
<sequence>MTRQVPNWVVIAGAVFGGLTLLFFMLLIVMSVFGLEVPCDSRFLVVVVIAFGVALSITFLGGAVAARGSVPLPFISRHPFTFSASGGIAAFIVVLTLSNSLFSKNCESPIVGCADGYQSHYVSQLRFGFCYPRRGWELDTAAIDIRAADIFIRASEDRNIGVRYHLTTVPAVFMNEQDDYFQRTAVTWSQLDENIEHGPTNVGGRKAYSYQLTPLNGKGEPMPTRITHIFLSNEMLLEIYASHMEDTSDVLKSEIESIVASTSIFK</sequence>
<keyword evidence="1" id="KW-0812">Transmembrane</keyword>
<feature type="transmembrane region" description="Helical" evidence="1">
    <location>
        <begin position="43"/>
        <end position="66"/>
    </location>
</feature>
<keyword evidence="1" id="KW-0472">Membrane</keyword>
<protein>
    <submittedName>
        <fullName evidence="2">Uncharacterized protein</fullName>
    </submittedName>
</protein>
<gene>
    <name evidence="2" type="ORF">CWB99_19055</name>
</gene>
<reference evidence="3" key="2">
    <citation type="submission" date="2019-06" db="EMBL/GenBank/DDBJ databases">
        <title>Co-occurence of chitin degradation, pigmentation and bioactivity in marine Pseudoalteromonas.</title>
        <authorList>
            <person name="Sonnenschein E.C."/>
            <person name="Bech P.K."/>
        </authorList>
    </citation>
    <scope>NUCLEOTIDE SEQUENCE [LARGE SCALE GENOMIC DNA]</scope>
    <source>
        <strain evidence="3">S2676</strain>
    </source>
</reference>
<organism evidence="2 3">
    <name type="scientific">Pseudoalteromonas rubra</name>
    <dbReference type="NCBI Taxonomy" id="43658"/>
    <lineage>
        <taxon>Bacteria</taxon>
        <taxon>Pseudomonadati</taxon>
        <taxon>Pseudomonadota</taxon>
        <taxon>Gammaproteobacteria</taxon>
        <taxon>Alteromonadales</taxon>
        <taxon>Pseudoalteromonadaceae</taxon>
        <taxon>Pseudoalteromonas</taxon>
    </lineage>
</organism>
<accession>A0A5S3WHK3</accession>
<proteinExistence type="predicted"/>
<reference evidence="2 3" key="1">
    <citation type="submission" date="2018-01" db="EMBL/GenBank/DDBJ databases">
        <authorList>
            <person name="Paulsen S."/>
            <person name="Gram L.K."/>
        </authorList>
    </citation>
    <scope>NUCLEOTIDE SEQUENCE [LARGE SCALE GENOMIC DNA]</scope>
    <source>
        <strain evidence="2 3">S2676</strain>
    </source>
</reference>
<evidence type="ECO:0000313" key="2">
    <source>
        <dbReference type="EMBL" id="TMP26462.1"/>
    </source>
</evidence>
<evidence type="ECO:0000256" key="1">
    <source>
        <dbReference type="SAM" id="Phobius"/>
    </source>
</evidence>
<name>A0A5S3WHK3_9GAMM</name>